<organism evidence="1 2">
    <name type="scientific">Pristionchus fissidentatus</name>
    <dbReference type="NCBI Taxonomy" id="1538716"/>
    <lineage>
        <taxon>Eukaryota</taxon>
        <taxon>Metazoa</taxon>
        <taxon>Ecdysozoa</taxon>
        <taxon>Nematoda</taxon>
        <taxon>Chromadorea</taxon>
        <taxon>Rhabditida</taxon>
        <taxon>Rhabditina</taxon>
        <taxon>Diplogasteromorpha</taxon>
        <taxon>Diplogasteroidea</taxon>
        <taxon>Neodiplogasteridae</taxon>
        <taxon>Pristionchus</taxon>
    </lineage>
</organism>
<name>A0AAV5WDF5_9BILA</name>
<feature type="non-terminal residue" evidence="1">
    <location>
        <position position="247"/>
    </location>
</feature>
<sequence>FCRYDLRVMSSFTSSASVRRRCFFLSANGENIVTAHGPFLETLSVTAWEQRATDPSMQPTRVKVFPNALIHTAFLLGTGGHVVAISDRVQEKPGEQYKVFAAFVDGDKLATGGYATNRFVISSCASKENASQPIIAVVPGTNKLLVLTGNSFVLYDVLILIINDRIDFQLCELKAVHFVIELGPRFAVRMSPLAVSSIDPFECLLLKETKIVVITRKSEPRRDNKRSFGLQAQEFEIRGKVTAARIV</sequence>
<comment type="caution">
    <text evidence="1">The sequence shown here is derived from an EMBL/GenBank/DDBJ whole genome shotgun (WGS) entry which is preliminary data.</text>
</comment>
<evidence type="ECO:0000313" key="1">
    <source>
        <dbReference type="EMBL" id="GMT29887.1"/>
    </source>
</evidence>
<feature type="non-terminal residue" evidence="1">
    <location>
        <position position="1"/>
    </location>
</feature>
<keyword evidence="2" id="KW-1185">Reference proteome</keyword>
<dbReference type="Proteomes" id="UP001432322">
    <property type="component" value="Unassembled WGS sequence"/>
</dbReference>
<dbReference type="AlphaFoldDB" id="A0AAV5WDF5"/>
<gene>
    <name evidence="1" type="ORF">PFISCL1PPCAC_21184</name>
</gene>
<dbReference type="EMBL" id="BTSY01000005">
    <property type="protein sequence ID" value="GMT29887.1"/>
    <property type="molecule type" value="Genomic_DNA"/>
</dbReference>
<evidence type="ECO:0000313" key="2">
    <source>
        <dbReference type="Proteomes" id="UP001432322"/>
    </source>
</evidence>
<accession>A0AAV5WDF5</accession>
<reference evidence="1" key="1">
    <citation type="submission" date="2023-10" db="EMBL/GenBank/DDBJ databases">
        <title>Genome assembly of Pristionchus species.</title>
        <authorList>
            <person name="Yoshida K."/>
            <person name="Sommer R.J."/>
        </authorList>
    </citation>
    <scope>NUCLEOTIDE SEQUENCE</scope>
    <source>
        <strain evidence="1">RS5133</strain>
    </source>
</reference>
<protein>
    <submittedName>
        <fullName evidence="1">Uncharacterized protein</fullName>
    </submittedName>
</protein>
<proteinExistence type="predicted"/>